<feature type="coiled-coil region" evidence="1">
    <location>
        <begin position="228"/>
        <end position="255"/>
    </location>
</feature>
<evidence type="ECO:0000313" key="2">
    <source>
        <dbReference type="EMBL" id="KAL3687816.1"/>
    </source>
</evidence>
<evidence type="ECO:0000313" key="3">
    <source>
        <dbReference type="Proteomes" id="UP001633002"/>
    </source>
</evidence>
<accession>A0ABD3HAC8</accession>
<dbReference type="Proteomes" id="UP001633002">
    <property type="component" value="Unassembled WGS sequence"/>
</dbReference>
<organism evidence="2 3">
    <name type="scientific">Riccia sorocarpa</name>
    <dbReference type="NCBI Taxonomy" id="122646"/>
    <lineage>
        <taxon>Eukaryota</taxon>
        <taxon>Viridiplantae</taxon>
        <taxon>Streptophyta</taxon>
        <taxon>Embryophyta</taxon>
        <taxon>Marchantiophyta</taxon>
        <taxon>Marchantiopsida</taxon>
        <taxon>Marchantiidae</taxon>
        <taxon>Marchantiales</taxon>
        <taxon>Ricciaceae</taxon>
        <taxon>Riccia</taxon>
    </lineage>
</organism>
<protein>
    <submittedName>
        <fullName evidence="2">Uncharacterized protein</fullName>
    </submittedName>
</protein>
<evidence type="ECO:0000256" key="1">
    <source>
        <dbReference type="SAM" id="Coils"/>
    </source>
</evidence>
<dbReference type="AlphaFoldDB" id="A0ABD3HAC8"/>
<proteinExistence type="predicted"/>
<keyword evidence="1" id="KW-0175">Coiled coil</keyword>
<gene>
    <name evidence="2" type="ORF">R1sor_014125</name>
</gene>
<name>A0ABD3HAC8_9MARC</name>
<sequence>MADRSTDRDIEEELRHLFGQEEAWEITSEEENEWNQASWEELVPSELSIPATALSPDDLFTVLEQAGVLRTPSATESRIREDFDLPEEASVDEWSVFKTHQIVLVRDLAVTDRIAYKVESTPLEQDDEGISAVAVSKLWSGHCAPAYASFGALLGGKDGLFRAGIEVGEGDWRRSNRDKHLIWCCDYIEGCMALNERISMEAVLKALQRIQLQLDANAVRITDVIKELGGVRAELKAVQNEVQTVKEKVEEYSGILAAQKKVLLTIEEKQEPRTLDTDLGRVLEKLEASHSLPDCRQTVADLESRLKQSIESSRDSYLTVLKQHEVSQQVNLEQQVKTLAEAARESQLKTSEVVRETQVNFLREREQEKTERMLRGLNLRVVGIPEDDQEDTKAVISSFLTDTLKVAPVTVENAMRIGRTDKGPRTIVIRFSSLDDRNKVLGNRSMLRGKKIWLDPDLTRAQAEDKKKELVKDLWTSADVIILTETWEYCETSGIMIPEFSRVAAVWNMKRFCRGRGFGGIAIYIRQNLGLDFEGIPVEEVGEVPWHQEMTVPWARISEDTGVNRLTEHFLRLEDWAGYSGCLQSYFGGAPTHGYGIGGSIEPG</sequence>
<comment type="caution">
    <text evidence="2">The sequence shown here is derived from an EMBL/GenBank/DDBJ whole genome shotgun (WGS) entry which is preliminary data.</text>
</comment>
<reference evidence="2 3" key="1">
    <citation type="submission" date="2024-09" db="EMBL/GenBank/DDBJ databases">
        <title>Chromosome-scale assembly of Riccia sorocarpa.</title>
        <authorList>
            <person name="Paukszto L."/>
        </authorList>
    </citation>
    <scope>NUCLEOTIDE SEQUENCE [LARGE SCALE GENOMIC DNA]</scope>
    <source>
        <strain evidence="2">LP-2024</strain>
        <tissue evidence="2">Aerial parts of the thallus</tissue>
    </source>
</reference>
<dbReference type="EMBL" id="JBJQOH010000004">
    <property type="protein sequence ID" value="KAL3687816.1"/>
    <property type="molecule type" value="Genomic_DNA"/>
</dbReference>
<dbReference type="Gene3D" id="3.30.70.1820">
    <property type="entry name" value="L1 transposable element, RRM domain"/>
    <property type="match status" value="1"/>
</dbReference>
<keyword evidence="3" id="KW-1185">Reference proteome</keyword>